<sequence length="464" mass="52150">MAGLDRTNKGRKLTGIPEGGFNEKVTKRWQFAEETKTKEPRPFLKRQPPVQQQLQRTNTEPELRIYREDNVTVAQQEDPNLSIKSAKLAPTLTAKPAATTILYQTEKAPSLFAGSRRSSPPYSYKEEFQQPVRRSLPEYIGTLKSARLDDTRKTAQPRVSPVPAGIFTSGDSSIHSMKRPSVVLPTLMDDEKYFHDLVKSSDIAAVVSFLDQRPEFNINCTNFQGITALQIAVKSGNVELVSTLLEHPMIEIGDCALHAIKMNNLEILKVILEKQRSLSPNLEYLTCPNSAEFADNITPLILAAENNNYEIVGFLLDRGHIIPRPHKPRCFCKSECLPLLQTQDPLSISSGKLQIYRAISSPAYLCHSTDDPILAAFKLSKELKVAGNVDVLYWKEYYELADRTRVFAADIIGECRNIEEVEVILSLVPSTTGKLLNLYTFPRLVLAMDYSQKEFVARPNVQQV</sequence>
<dbReference type="Pfam" id="PF08344">
    <property type="entry name" value="TRP_2"/>
    <property type="match status" value="1"/>
</dbReference>
<dbReference type="InterPro" id="IPR036770">
    <property type="entry name" value="Ankyrin_rpt-contain_sf"/>
</dbReference>
<dbReference type="InterPro" id="IPR002153">
    <property type="entry name" value="TRPC_channel"/>
</dbReference>
<dbReference type="PANTHER" id="PTHR10117:SF54">
    <property type="entry name" value="TRANSIENT RECEPTOR POTENTIAL-GAMMA PROTEIN"/>
    <property type="match status" value="1"/>
</dbReference>
<evidence type="ECO:0000256" key="1">
    <source>
        <dbReference type="ARBA" id="ARBA00022448"/>
    </source>
</evidence>
<gene>
    <name evidence="8" type="ORF">O3M35_007998</name>
</gene>
<evidence type="ECO:0000256" key="4">
    <source>
        <dbReference type="ARBA" id="ARBA00023303"/>
    </source>
</evidence>
<accession>A0AAW1DDZ4</accession>
<keyword evidence="3" id="KW-0406">Ion transport</keyword>
<proteinExistence type="predicted"/>
<dbReference type="Pfam" id="PF12796">
    <property type="entry name" value="Ank_2"/>
    <property type="match status" value="1"/>
</dbReference>
<dbReference type="EMBL" id="JAPXFL010000004">
    <property type="protein sequence ID" value="KAK9508304.1"/>
    <property type="molecule type" value="Genomic_DNA"/>
</dbReference>
<dbReference type="Pfam" id="PF00023">
    <property type="entry name" value="Ank"/>
    <property type="match status" value="1"/>
</dbReference>
<dbReference type="GO" id="GO:0034703">
    <property type="term" value="C:cation channel complex"/>
    <property type="evidence" value="ECO:0007669"/>
    <property type="project" value="TreeGrafter"/>
</dbReference>
<keyword evidence="2" id="KW-0677">Repeat</keyword>
<evidence type="ECO:0000256" key="3">
    <source>
        <dbReference type="ARBA" id="ARBA00023065"/>
    </source>
</evidence>
<feature type="repeat" description="ANK" evidence="5">
    <location>
        <begin position="295"/>
        <end position="319"/>
    </location>
</feature>
<dbReference type="PANTHER" id="PTHR10117">
    <property type="entry name" value="TRANSIENT RECEPTOR POTENTIAL CHANNEL"/>
    <property type="match status" value="1"/>
</dbReference>
<feature type="region of interest" description="Disordered" evidence="6">
    <location>
        <begin position="1"/>
        <end position="21"/>
    </location>
</feature>
<name>A0AAW1DDZ4_9HEMI</name>
<keyword evidence="5" id="KW-0040">ANK repeat</keyword>
<evidence type="ECO:0000256" key="6">
    <source>
        <dbReference type="SAM" id="MobiDB-lite"/>
    </source>
</evidence>
<dbReference type="PROSITE" id="PS50088">
    <property type="entry name" value="ANK_REPEAT"/>
    <property type="match status" value="2"/>
</dbReference>
<dbReference type="SUPFAM" id="SSF48403">
    <property type="entry name" value="Ankyrin repeat"/>
    <property type="match status" value="1"/>
</dbReference>
<keyword evidence="9" id="KW-1185">Reference proteome</keyword>
<keyword evidence="1" id="KW-0813">Transport</keyword>
<evidence type="ECO:0000256" key="2">
    <source>
        <dbReference type="ARBA" id="ARBA00022737"/>
    </source>
</evidence>
<evidence type="ECO:0000313" key="8">
    <source>
        <dbReference type="EMBL" id="KAK9508304.1"/>
    </source>
</evidence>
<comment type="caution">
    <text evidence="8">The sequence shown here is derived from an EMBL/GenBank/DDBJ whole genome shotgun (WGS) entry which is preliminary data.</text>
</comment>
<feature type="repeat" description="ANK" evidence="5">
    <location>
        <begin position="224"/>
        <end position="247"/>
    </location>
</feature>
<dbReference type="SMART" id="SM01420">
    <property type="entry name" value="TRP_2"/>
    <property type="match status" value="1"/>
</dbReference>
<dbReference type="Gene3D" id="1.25.40.20">
    <property type="entry name" value="Ankyrin repeat-containing domain"/>
    <property type="match status" value="1"/>
</dbReference>
<feature type="compositionally biased region" description="Basic and acidic residues" evidence="6">
    <location>
        <begin position="33"/>
        <end position="42"/>
    </location>
</feature>
<dbReference type="GO" id="GO:0070679">
    <property type="term" value="F:inositol 1,4,5 trisphosphate binding"/>
    <property type="evidence" value="ECO:0007669"/>
    <property type="project" value="TreeGrafter"/>
</dbReference>
<dbReference type="SMART" id="SM00248">
    <property type="entry name" value="ANK"/>
    <property type="match status" value="2"/>
</dbReference>
<feature type="region of interest" description="Disordered" evidence="6">
    <location>
        <begin position="33"/>
        <end position="59"/>
    </location>
</feature>
<reference evidence="8 9" key="1">
    <citation type="submission" date="2022-12" db="EMBL/GenBank/DDBJ databases">
        <title>Chromosome-level genome assembly of true bugs.</title>
        <authorList>
            <person name="Ma L."/>
            <person name="Li H."/>
        </authorList>
    </citation>
    <scope>NUCLEOTIDE SEQUENCE [LARGE SCALE GENOMIC DNA]</scope>
    <source>
        <strain evidence="8">Lab_2022b</strain>
    </source>
</reference>
<dbReference type="InterPro" id="IPR002110">
    <property type="entry name" value="Ankyrin_rpt"/>
</dbReference>
<dbReference type="GO" id="GO:0051480">
    <property type="term" value="P:regulation of cytosolic calcium ion concentration"/>
    <property type="evidence" value="ECO:0007669"/>
    <property type="project" value="TreeGrafter"/>
</dbReference>
<dbReference type="AlphaFoldDB" id="A0AAW1DDZ4"/>
<dbReference type="Proteomes" id="UP001461498">
    <property type="component" value="Unassembled WGS sequence"/>
</dbReference>
<dbReference type="InterPro" id="IPR013555">
    <property type="entry name" value="TRP_dom"/>
</dbReference>
<protein>
    <recommendedName>
        <fullName evidence="7">Transient receptor ion channel domain-containing protein</fullName>
    </recommendedName>
</protein>
<evidence type="ECO:0000259" key="7">
    <source>
        <dbReference type="SMART" id="SM01420"/>
    </source>
</evidence>
<feature type="domain" description="Transient receptor ion channel" evidence="7">
    <location>
        <begin position="330"/>
        <end position="394"/>
    </location>
</feature>
<dbReference type="GO" id="GO:0005886">
    <property type="term" value="C:plasma membrane"/>
    <property type="evidence" value="ECO:0007669"/>
    <property type="project" value="TreeGrafter"/>
</dbReference>
<dbReference type="GO" id="GO:0015279">
    <property type="term" value="F:store-operated calcium channel activity"/>
    <property type="evidence" value="ECO:0007669"/>
    <property type="project" value="TreeGrafter"/>
</dbReference>
<evidence type="ECO:0000256" key="5">
    <source>
        <dbReference type="PROSITE-ProRule" id="PRU00023"/>
    </source>
</evidence>
<keyword evidence="4" id="KW-0407">Ion channel</keyword>
<evidence type="ECO:0000313" key="9">
    <source>
        <dbReference type="Proteomes" id="UP001461498"/>
    </source>
</evidence>
<organism evidence="8 9">
    <name type="scientific">Rhynocoris fuscipes</name>
    <dbReference type="NCBI Taxonomy" id="488301"/>
    <lineage>
        <taxon>Eukaryota</taxon>
        <taxon>Metazoa</taxon>
        <taxon>Ecdysozoa</taxon>
        <taxon>Arthropoda</taxon>
        <taxon>Hexapoda</taxon>
        <taxon>Insecta</taxon>
        <taxon>Pterygota</taxon>
        <taxon>Neoptera</taxon>
        <taxon>Paraneoptera</taxon>
        <taxon>Hemiptera</taxon>
        <taxon>Heteroptera</taxon>
        <taxon>Panheteroptera</taxon>
        <taxon>Cimicomorpha</taxon>
        <taxon>Reduviidae</taxon>
        <taxon>Harpactorinae</taxon>
        <taxon>Harpactorini</taxon>
        <taxon>Rhynocoris</taxon>
    </lineage>
</organism>
<feature type="compositionally biased region" description="Polar residues" evidence="6">
    <location>
        <begin position="49"/>
        <end position="58"/>
    </location>
</feature>
<dbReference type="PROSITE" id="PS50297">
    <property type="entry name" value="ANK_REP_REGION"/>
    <property type="match status" value="2"/>
</dbReference>